<dbReference type="SMART" id="SM00239">
    <property type="entry name" value="C2"/>
    <property type="match status" value="2"/>
</dbReference>
<dbReference type="Proteomes" id="UP001291926">
    <property type="component" value="Unassembled WGS sequence"/>
</dbReference>
<evidence type="ECO:0000313" key="3">
    <source>
        <dbReference type="Proteomes" id="UP001291926"/>
    </source>
</evidence>
<feature type="domain" description="C2" evidence="1">
    <location>
        <begin position="375"/>
        <end position="494"/>
    </location>
</feature>
<name>A0ABR0CRJ5_9LAMI</name>
<dbReference type="PROSITE" id="PS50004">
    <property type="entry name" value="C2"/>
    <property type="match status" value="2"/>
</dbReference>
<evidence type="ECO:0000313" key="2">
    <source>
        <dbReference type="EMBL" id="KAK4479525.1"/>
    </source>
</evidence>
<proteinExistence type="predicted"/>
<dbReference type="Gene3D" id="2.60.40.150">
    <property type="entry name" value="C2 domain"/>
    <property type="match status" value="2"/>
</dbReference>
<dbReference type="PANTHER" id="PTHR10774:SF149">
    <property type="entry name" value="SYNAPTOTAGMIN-5"/>
    <property type="match status" value="1"/>
</dbReference>
<dbReference type="SUPFAM" id="SSF49562">
    <property type="entry name" value="C2 domain (Calcium/lipid-binding domain, CaLB)"/>
    <property type="match status" value="2"/>
</dbReference>
<dbReference type="InterPro" id="IPR035892">
    <property type="entry name" value="C2_domain_sf"/>
</dbReference>
<protein>
    <recommendedName>
        <fullName evidence="1">C2 domain-containing protein</fullName>
    </recommendedName>
</protein>
<dbReference type="CDD" id="cd00030">
    <property type="entry name" value="C2"/>
    <property type="match status" value="2"/>
</dbReference>
<feature type="domain" description="C2" evidence="1">
    <location>
        <begin position="200"/>
        <end position="321"/>
    </location>
</feature>
<dbReference type="PANTHER" id="PTHR10774">
    <property type="entry name" value="EXTENDED SYNAPTOTAGMIN-RELATED"/>
    <property type="match status" value="1"/>
</dbReference>
<organism evidence="2 3">
    <name type="scientific">Penstemon davidsonii</name>
    <dbReference type="NCBI Taxonomy" id="160366"/>
    <lineage>
        <taxon>Eukaryota</taxon>
        <taxon>Viridiplantae</taxon>
        <taxon>Streptophyta</taxon>
        <taxon>Embryophyta</taxon>
        <taxon>Tracheophyta</taxon>
        <taxon>Spermatophyta</taxon>
        <taxon>Magnoliopsida</taxon>
        <taxon>eudicotyledons</taxon>
        <taxon>Gunneridae</taxon>
        <taxon>Pentapetalae</taxon>
        <taxon>asterids</taxon>
        <taxon>lamiids</taxon>
        <taxon>Lamiales</taxon>
        <taxon>Plantaginaceae</taxon>
        <taxon>Cheloneae</taxon>
        <taxon>Penstemon</taxon>
    </lineage>
</organism>
<keyword evidence="3" id="KW-1185">Reference proteome</keyword>
<dbReference type="PRINTS" id="PR00360">
    <property type="entry name" value="C2DOMAIN"/>
</dbReference>
<sequence>MSFVAGLVIGLVFGLSLIVAFVRSENGRSKQRSHLATTIAAFARMTVEDSRKLLSPEHYPSWVVFSQRQKLTWLNLELEKIWPYVNEAASELIKANVEPVLEQYKPSVLASLTFSSASGISIIEDGGEGITMELEMQWDGNPNIILDIKTYLGVALPVQKKLDFTLKVIGGDISTIPGLSDAIESTIRDAVEDSITWPVRKVIPILPGDYSDLELKPVGTLEVKLVQAKELTNKDIIGKSDPFSVLYVRPLRDRMKKSKTVNNQLNPVWNEHFEFVIEDETTQHLVVKIYDDEGLQSAELIGCAQIQVTDLQPGKVKDVWLKLVKDLEIQRDNKNRGQVHLELLYCPNGMQNGFTNPFAHKPSMTSLEKVLKSGAEGKVAVQNGDKRREVIVRGVLSVTVISAEDLAPADLMGKADPFVLLTLKKTESKNKTRVVNDCLNPVWNQTFDFVIEDGLHDMLILELWDHDTFGKDFMGRCILTLTRVLLEGEYKDSFPLDCAKSGTLNLHLKWNPQPIYRDS</sequence>
<evidence type="ECO:0000259" key="1">
    <source>
        <dbReference type="PROSITE" id="PS50004"/>
    </source>
</evidence>
<gene>
    <name evidence="2" type="ORF">RD792_015041</name>
</gene>
<dbReference type="InterPro" id="IPR045050">
    <property type="entry name" value="Synaptotagmin_plant"/>
</dbReference>
<dbReference type="EMBL" id="JAYDYQ010002687">
    <property type="protein sequence ID" value="KAK4479525.1"/>
    <property type="molecule type" value="Genomic_DNA"/>
</dbReference>
<accession>A0ABR0CRJ5</accession>
<dbReference type="Pfam" id="PF00168">
    <property type="entry name" value="C2"/>
    <property type="match status" value="2"/>
</dbReference>
<dbReference type="CDD" id="cd21677">
    <property type="entry name" value="SMP_SYT"/>
    <property type="match status" value="1"/>
</dbReference>
<dbReference type="InterPro" id="IPR000008">
    <property type="entry name" value="C2_dom"/>
</dbReference>
<comment type="caution">
    <text evidence="2">The sequence shown here is derived from an EMBL/GenBank/DDBJ whole genome shotgun (WGS) entry which is preliminary data.</text>
</comment>
<reference evidence="2 3" key="1">
    <citation type="journal article" date="2023" name="bioRxiv">
        <title>Genome report: Whole genome sequence and annotation of Penstemon davidsonii.</title>
        <authorList>
            <person name="Ostevik K.L."/>
            <person name="Alabady M."/>
            <person name="Zhang M."/>
            <person name="Rausher M.D."/>
        </authorList>
    </citation>
    <scope>NUCLEOTIDE SEQUENCE [LARGE SCALE GENOMIC DNA]</scope>
    <source>
        <strain evidence="2">DNT005</strain>
        <tissue evidence="2">Whole leaf</tissue>
    </source>
</reference>